<comment type="cofactor">
    <cofactor evidence="1">
        <name>Zn(2+)</name>
        <dbReference type="ChEBI" id="CHEBI:29105"/>
    </cofactor>
</comment>
<protein>
    <recommendedName>
        <fullName evidence="5">Amidohydrolase-related domain-containing protein</fullName>
    </recommendedName>
</protein>
<dbReference type="Gene3D" id="2.30.40.10">
    <property type="entry name" value="Urease, subunit C, domain 1"/>
    <property type="match status" value="1"/>
</dbReference>
<feature type="domain" description="Amidohydrolase-related" evidence="5">
    <location>
        <begin position="68"/>
        <end position="441"/>
    </location>
</feature>
<evidence type="ECO:0000313" key="7">
    <source>
        <dbReference type="Proteomes" id="UP000799770"/>
    </source>
</evidence>
<sequence length="445" mass="49526">MSSQVFFGRLIHSKSLEEIEIHKQAALGIDTNGIIAFLDPDVKNAEEACKKHSGFADAKCTTLEPLQFLFPGLIDSHLHAPQWPNLAIGMEGNLREWVETYTDPIEASYKDTDKARRVYDEMVQKELEMGSTTVAYNSSIQVEATNVLADTCLKYGQRAVIGKLCILTGSTHDNWDESPEQSLEDAQKCIDHIRKIDPEESLIMPCVKPRGGPYAPPKVMAGLGAISHEQKTRVQAHMCETTEDITRTLKLHTGFEHYTDMYKSYDMLHEGSILAHCIHLSDHDIEMLRDTKAGVAHNANSNTCLRDGECRVRQLLKAGVKVGLGTDCSAGYSTFMLDSIRQASNVSRHLAMHNDDDEWMLSFPELVYLATLGSASVLTINDKVGNFEVGKCFDALIVDTGLRDCINIAGWEDDDLALLKKWVFMGDDRSIQKVFVNGKLVTSKV</sequence>
<organism evidence="6 7">
    <name type="scientific">Lophiotrema nucula</name>
    <dbReference type="NCBI Taxonomy" id="690887"/>
    <lineage>
        <taxon>Eukaryota</taxon>
        <taxon>Fungi</taxon>
        <taxon>Dikarya</taxon>
        <taxon>Ascomycota</taxon>
        <taxon>Pezizomycotina</taxon>
        <taxon>Dothideomycetes</taxon>
        <taxon>Pleosporomycetidae</taxon>
        <taxon>Pleosporales</taxon>
        <taxon>Lophiotremataceae</taxon>
        <taxon>Lophiotrema</taxon>
    </lineage>
</organism>
<dbReference type="InterPro" id="IPR006680">
    <property type="entry name" value="Amidohydro-rel"/>
</dbReference>
<evidence type="ECO:0000256" key="4">
    <source>
        <dbReference type="ARBA" id="ARBA00022833"/>
    </source>
</evidence>
<dbReference type="AlphaFoldDB" id="A0A6A5YZH8"/>
<dbReference type="Proteomes" id="UP000799770">
    <property type="component" value="Unassembled WGS sequence"/>
</dbReference>
<dbReference type="GO" id="GO:0008270">
    <property type="term" value="F:zinc ion binding"/>
    <property type="evidence" value="ECO:0007669"/>
    <property type="project" value="TreeGrafter"/>
</dbReference>
<dbReference type="GO" id="GO:0008892">
    <property type="term" value="F:guanine deaminase activity"/>
    <property type="evidence" value="ECO:0007669"/>
    <property type="project" value="TreeGrafter"/>
</dbReference>
<gene>
    <name evidence="6" type="ORF">BDV96DRAFT_580381</name>
</gene>
<reference evidence="6" key="1">
    <citation type="journal article" date="2020" name="Stud. Mycol.">
        <title>101 Dothideomycetes genomes: a test case for predicting lifestyles and emergence of pathogens.</title>
        <authorList>
            <person name="Haridas S."/>
            <person name="Albert R."/>
            <person name="Binder M."/>
            <person name="Bloem J."/>
            <person name="Labutti K."/>
            <person name="Salamov A."/>
            <person name="Andreopoulos B."/>
            <person name="Baker S."/>
            <person name="Barry K."/>
            <person name="Bills G."/>
            <person name="Bluhm B."/>
            <person name="Cannon C."/>
            <person name="Castanera R."/>
            <person name="Culley D."/>
            <person name="Daum C."/>
            <person name="Ezra D."/>
            <person name="Gonzalez J."/>
            <person name="Henrissat B."/>
            <person name="Kuo A."/>
            <person name="Liang C."/>
            <person name="Lipzen A."/>
            <person name="Lutzoni F."/>
            <person name="Magnuson J."/>
            <person name="Mondo S."/>
            <person name="Nolan M."/>
            <person name="Ohm R."/>
            <person name="Pangilinan J."/>
            <person name="Park H.-J."/>
            <person name="Ramirez L."/>
            <person name="Alfaro M."/>
            <person name="Sun H."/>
            <person name="Tritt A."/>
            <person name="Yoshinaga Y."/>
            <person name="Zwiers L.-H."/>
            <person name="Turgeon B."/>
            <person name="Goodwin S."/>
            <person name="Spatafora J."/>
            <person name="Crous P."/>
            <person name="Grigoriev I."/>
        </authorList>
    </citation>
    <scope>NUCLEOTIDE SEQUENCE</scope>
    <source>
        <strain evidence="6">CBS 627.86</strain>
    </source>
</reference>
<keyword evidence="7" id="KW-1185">Reference proteome</keyword>
<name>A0A6A5YZH8_9PLEO</name>
<keyword evidence="2" id="KW-0479">Metal-binding</keyword>
<dbReference type="GO" id="GO:0046098">
    <property type="term" value="P:guanine metabolic process"/>
    <property type="evidence" value="ECO:0007669"/>
    <property type="project" value="TreeGrafter"/>
</dbReference>
<dbReference type="OrthoDB" id="194468at2759"/>
<accession>A0A6A5YZH8</accession>
<dbReference type="PANTHER" id="PTHR11271:SF49">
    <property type="entry name" value="GUANINE DEAMINASE"/>
    <property type="match status" value="1"/>
</dbReference>
<dbReference type="EMBL" id="ML977331">
    <property type="protein sequence ID" value="KAF2112234.1"/>
    <property type="molecule type" value="Genomic_DNA"/>
</dbReference>
<dbReference type="PANTHER" id="PTHR11271">
    <property type="entry name" value="GUANINE DEAMINASE"/>
    <property type="match status" value="1"/>
</dbReference>
<evidence type="ECO:0000256" key="2">
    <source>
        <dbReference type="ARBA" id="ARBA00022723"/>
    </source>
</evidence>
<dbReference type="Gene3D" id="3.20.20.140">
    <property type="entry name" value="Metal-dependent hydrolases"/>
    <property type="match status" value="1"/>
</dbReference>
<evidence type="ECO:0000256" key="3">
    <source>
        <dbReference type="ARBA" id="ARBA00022801"/>
    </source>
</evidence>
<dbReference type="SUPFAM" id="SSF51556">
    <property type="entry name" value="Metallo-dependent hydrolases"/>
    <property type="match status" value="1"/>
</dbReference>
<proteinExistence type="predicted"/>
<dbReference type="InterPro" id="IPR051607">
    <property type="entry name" value="Metallo-dep_hydrolases"/>
</dbReference>
<evidence type="ECO:0000259" key="5">
    <source>
        <dbReference type="Pfam" id="PF01979"/>
    </source>
</evidence>
<keyword evidence="3" id="KW-0378">Hydrolase</keyword>
<dbReference type="InterPro" id="IPR011059">
    <property type="entry name" value="Metal-dep_hydrolase_composite"/>
</dbReference>
<dbReference type="GO" id="GO:0005829">
    <property type="term" value="C:cytosol"/>
    <property type="evidence" value="ECO:0007669"/>
    <property type="project" value="TreeGrafter"/>
</dbReference>
<keyword evidence="4" id="KW-0862">Zinc</keyword>
<dbReference type="Pfam" id="PF01979">
    <property type="entry name" value="Amidohydro_1"/>
    <property type="match status" value="1"/>
</dbReference>
<evidence type="ECO:0000256" key="1">
    <source>
        <dbReference type="ARBA" id="ARBA00001947"/>
    </source>
</evidence>
<evidence type="ECO:0000313" key="6">
    <source>
        <dbReference type="EMBL" id="KAF2112234.1"/>
    </source>
</evidence>
<dbReference type="InterPro" id="IPR032466">
    <property type="entry name" value="Metal_Hydrolase"/>
</dbReference>